<dbReference type="AlphaFoldDB" id="A0A8H5IJ85"/>
<comment type="caution">
    <text evidence="1">The sequence shown here is derived from an EMBL/GenBank/DDBJ whole genome shotgun (WGS) entry which is preliminary data.</text>
</comment>
<evidence type="ECO:0000313" key="2">
    <source>
        <dbReference type="Proteomes" id="UP000574317"/>
    </source>
</evidence>
<gene>
    <name evidence="1" type="ORF">FNAPI_11567</name>
</gene>
<keyword evidence="2" id="KW-1185">Reference proteome</keyword>
<protein>
    <submittedName>
        <fullName evidence="1">Uncharacterized protein</fullName>
    </submittedName>
</protein>
<dbReference type="Proteomes" id="UP000574317">
    <property type="component" value="Unassembled WGS sequence"/>
</dbReference>
<dbReference type="EMBL" id="JAAOAO010000551">
    <property type="protein sequence ID" value="KAF5536967.1"/>
    <property type="molecule type" value="Genomic_DNA"/>
</dbReference>
<accession>A0A8H5IJ85</accession>
<evidence type="ECO:0000313" key="1">
    <source>
        <dbReference type="EMBL" id="KAF5536967.1"/>
    </source>
</evidence>
<name>A0A8H5IJ85_9HYPO</name>
<sequence>MTRNSSVGNILAPGDAAQLIKLDLVNLPNPPNGSIQIHKRRLNRTSDAVHKNIPLSANIESRPDAFATIPEKLISKATIEYVGYNSDKATDIWSGWVNWPSGSMIREIDPRDSTTTLEVSFIDWVKSHTGNPLGYDVWEDDNSAWFRHMEQCGIATELQQSIMDPRFKDMRLTGTCIGWLRNTMELRYEWLEEIQRASAEREKALVHKGTSARSKKQSGLASRGLHKLAGPLSIRGCTVLYKAIDEARTNGLFGHEGNLDKIQLLSTPPSTDFSSTKSMYYFTPEYSLARKQAAWIKQRGIPAVIVQIAVSDIVITSMDPDDVQCAFWPNSNWRELVWHCRTKMGLPKELSETYGKAILIIGTIANRPDVYYGQRSPAELTSEDCVVMVRGPNNDGYREAVQYVFSSDDEGETFLEDQARHSMQIFHFGTRELEAWAKENRKLGF</sequence>
<reference evidence="1 2" key="1">
    <citation type="submission" date="2020-05" db="EMBL/GenBank/DDBJ databases">
        <title>Identification and distribution of gene clusters putatively required for synthesis of sphingolipid metabolism inhibitors in phylogenetically diverse species of the filamentous fungus Fusarium.</title>
        <authorList>
            <person name="Kim H.-S."/>
            <person name="Busman M."/>
            <person name="Brown D.W."/>
            <person name="Divon H."/>
            <person name="Uhlig S."/>
            <person name="Proctor R.H."/>
        </authorList>
    </citation>
    <scope>NUCLEOTIDE SEQUENCE [LARGE SCALE GENOMIC DNA]</scope>
    <source>
        <strain evidence="1 2">NRRL 25196</strain>
    </source>
</reference>
<organism evidence="1 2">
    <name type="scientific">Fusarium napiforme</name>
    <dbReference type="NCBI Taxonomy" id="42672"/>
    <lineage>
        <taxon>Eukaryota</taxon>
        <taxon>Fungi</taxon>
        <taxon>Dikarya</taxon>
        <taxon>Ascomycota</taxon>
        <taxon>Pezizomycotina</taxon>
        <taxon>Sordariomycetes</taxon>
        <taxon>Hypocreomycetidae</taxon>
        <taxon>Hypocreales</taxon>
        <taxon>Nectriaceae</taxon>
        <taxon>Fusarium</taxon>
        <taxon>Fusarium fujikuroi species complex</taxon>
    </lineage>
</organism>
<proteinExistence type="predicted"/>